<dbReference type="Proteomes" id="UP001054837">
    <property type="component" value="Unassembled WGS sequence"/>
</dbReference>
<comment type="caution">
    <text evidence="1">The sequence shown here is derived from an EMBL/GenBank/DDBJ whole genome shotgun (WGS) entry which is preliminary data.</text>
</comment>
<accession>A0AAV4QHT2</accession>
<name>A0AAV4QHT2_9ARAC</name>
<gene>
    <name evidence="1" type="ORF">CDAR_391601</name>
</gene>
<dbReference type="AlphaFoldDB" id="A0AAV4QHT2"/>
<dbReference type="EMBL" id="BPLQ01004594">
    <property type="protein sequence ID" value="GIY09253.1"/>
    <property type="molecule type" value="Genomic_DNA"/>
</dbReference>
<reference evidence="1 2" key="1">
    <citation type="submission" date="2021-06" db="EMBL/GenBank/DDBJ databases">
        <title>Caerostris darwini draft genome.</title>
        <authorList>
            <person name="Kono N."/>
            <person name="Arakawa K."/>
        </authorList>
    </citation>
    <scope>NUCLEOTIDE SEQUENCE [LARGE SCALE GENOMIC DNA]</scope>
</reference>
<evidence type="ECO:0000313" key="1">
    <source>
        <dbReference type="EMBL" id="GIY09253.1"/>
    </source>
</evidence>
<sequence length="97" mass="10957">MANRPREIVFPVRRHVVLKFGCHSDATLVRVYGHLLGLQSTSAAFFFTTDAHNGKRDQTKWLKAHNPLVMAIYLPHNARCDGRRQMGHYGHSSCAPS</sequence>
<proteinExistence type="predicted"/>
<protein>
    <submittedName>
        <fullName evidence="1">Uncharacterized protein</fullName>
    </submittedName>
</protein>
<keyword evidence="2" id="KW-1185">Reference proteome</keyword>
<evidence type="ECO:0000313" key="2">
    <source>
        <dbReference type="Proteomes" id="UP001054837"/>
    </source>
</evidence>
<organism evidence="1 2">
    <name type="scientific">Caerostris darwini</name>
    <dbReference type="NCBI Taxonomy" id="1538125"/>
    <lineage>
        <taxon>Eukaryota</taxon>
        <taxon>Metazoa</taxon>
        <taxon>Ecdysozoa</taxon>
        <taxon>Arthropoda</taxon>
        <taxon>Chelicerata</taxon>
        <taxon>Arachnida</taxon>
        <taxon>Araneae</taxon>
        <taxon>Araneomorphae</taxon>
        <taxon>Entelegynae</taxon>
        <taxon>Araneoidea</taxon>
        <taxon>Araneidae</taxon>
        <taxon>Caerostris</taxon>
    </lineage>
</organism>